<feature type="domain" description="Phosphatidic acid phosphatase type 2/haloperoxidase" evidence="2">
    <location>
        <begin position="124"/>
        <end position="225"/>
    </location>
</feature>
<evidence type="ECO:0000313" key="3">
    <source>
        <dbReference type="EMBL" id="KGN87817.1"/>
    </source>
</evidence>
<dbReference type="PANTHER" id="PTHR14969:SF13">
    <property type="entry name" value="AT30094P"/>
    <property type="match status" value="1"/>
</dbReference>
<dbReference type="InterPro" id="IPR036938">
    <property type="entry name" value="PAP2/HPO_sf"/>
</dbReference>
<keyword evidence="4" id="KW-1185">Reference proteome</keyword>
<evidence type="ECO:0000256" key="1">
    <source>
        <dbReference type="SAM" id="SignalP"/>
    </source>
</evidence>
<evidence type="ECO:0000313" key="4">
    <source>
        <dbReference type="Proteomes" id="UP000030146"/>
    </source>
</evidence>
<dbReference type="AlphaFoldDB" id="A0A0A2FCL1"/>
<dbReference type="RefSeq" id="WP_039424807.1">
    <property type="nucleotide sequence ID" value="NZ_JRAK01000081.1"/>
</dbReference>
<feature type="chain" id="PRO_5001986757" evidence="1">
    <location>
        <begin position="23"/>
        <end position="445"/>
    </location>
</feature>
<comment type="caution">
    <text evidence="3">The sequence shown here is derived from an EMBL/GenBank/DDBJ whole genome shotgun (WGS) entry which is preliminary data.</text>
</comment>
<protein>
    <submittedName>
        <fullName evidence="3">Phosphoesterase</fullName>
    </submittedName>
</protein>
<keyword evidence="1" id="KW-0732">Signal</keyword>
<feature type="signal peptide" evidence="1">
    <location>
        <begin position="1"/>
        <end position="22"/>
    </location>
</feature>
<dbReference type="CDD" id="cd03394">
    <property type="entry name" value="PAP2_like_5"/>
    <property type="match status" value="1"/>
</dbReference>
<gene>
    <name evidence="3" type="ORF">HR15_05820</name>
</gene>
<accession>A0A0A2FCL1</accession>
<dbReference type="SUPFAM" id="SSF48317">
    <property type="entry name" value="Acid phosphatase/Vanadium-dependent haloperoxidase"/>
    <property type="match status" value="1"/>
</dbReference>
<reference evidence="3 4" key="1">
    <citation type="submission" date="2014-08" db="EMBL/GenBank/DDBJ databases">
        <title>Porphyromonas gulae strain:COT-052_OH3439 Genome sequencing.</title>
        <authorList>
            <person name="Wallis C."/>
            <person name="Deusch O."/>
            <person name="O'Flynn C."/>
            <person name="Davis I."/>
            <person name="Jospin G."/>
            <person name="Darling A.E."/>
            <person name="Coil D.A."/>
            <person name="Alexiev A."/>
            <person name="Horsfall A."/>
            <person name="Kirkwood N."/>
            <person name="Harris S."/>
            <person name="Eisen J.A."/>
        </authorList>
    </citation>
    <scope>NUCLEOTIDE SEQUENCE [LARGE SCALE GENOMIC DNA]</scope>
    <source>
        <strain evidence="4">COT-052 OH3439</strain>
    </source>
</reference>
<dbReference type="PANTHER" id="PTHR14969">
    <property type="entry name" value="SPHINGOSINE-1-PHOSPHATE PHOSPHOHYDROLASE"/>
    <property type="match status" value="1"/>
</dbReference>
<dbReference type="Gene3D" id="1.20.144.10">
    <property type="entry name" value="Phosphatidic acid phosphatase type 2/haloperoxidase"/>
    <property type="match status" value="1"/>
</dbReference>
<dbReference type="FunFam" id="1.20.144.10:FF:000090">
    <property type="entry name" value="Lipid A 1-phosphatase"/>
    <property type="match status" value="1"/>
</dbReference>
<dbReference type="Pfam" id="PF01569">
    <property type="entry name" value="PAP2"/>
    <property type="match status" value="1"/>
</dbReference>
<sequence>MNRESFILLLALLLALPFHLQASSPSDNMADTTCISDSTKMFPPAIGIYHVKPMKNTLRHSLPLVAASFFTFNVDDNIRELRFTGAGSFHTKIDNVTQLIPLMAQLTMRGLGYKGRSKSWGKMLVSDALGMALMGGMVNAGKYSFGRLRPDGTAANSYPSGHTATAFACATLFHLEYGSRSPWYSVAGYTVASLTGISRIVNNRHWASDVLCGAAVGILVGELGYWISDLIFRDPTGYNYKLTEKQEGTLESMVISLSTGNRYISRHMDFDGKTVERTDAFGMNLKTTFNPSFARWLRIGSQFSVSTEKLKVFTRERSAKVCVAPAISLGLSTGVQWHPWQRASLWAEAVPSILFRTVFTAAQDEQGEMLLKLRRRSSFQPAFRIGVAHELSHRMGVEAHAGYQLGEAVYHLVEETSGWSILKKRATVPYRGFEFAVGLQFYPFR</sequence>
<dbReference type="SMART" id="SM00014">
    <property type="entry name" value="acidPPc"/>
    <property type="match status" value="1"/>
</dbReference>
<organism evidence="3 4">
    <name type="scientific">Porphyromonas gulae</name>
    <dbReference type="NCBI Taxonomy" id="111105"/>
    <lineage>
        <taxon>Bacteria</taxon>
        <taxon>Pseudomonadati</taxon>
        <taxon>Bacteroidota</taxon>
        <taxon>Bacteroidia</taxon>
        <taxon>Bacteroidales</taxon>
        <taxon>Porphyromonadaceae</taxon>
        <taxon>Porphyromonas</taxon>
    </lineage>
</organism>
<dbReference type="Proteomes" id="UP000030146">
    <property type="component" value="Unassembled WGS sequence"/>
</dbReference>
<evidence type="ECO:0000259" key="2">
    <source>
        <dbReference type="SMART" id="SM00014"/>
    </source>
</evidence>
<name>A0A0A2FCL1_9PORP</name>
<dbReference type="EMBL" id="JRAK01000081">
    <property type="protein sequence ID" value="KGN87817.1"/>
    <property type="molecule type" value="Genomic_DNA"/>
</dbReference>
<dbReference type="InterPro" id="IPR000326">
    <property type="entry name" value="PAP2/HPO"/>
</dbReference>
<proteinExistence type="predicted"/>